<reference evidence="1 2" key="1">
    <citation type="submission" date="2020-08" db="EMBL/GenBank/DDBJ databases">
        <title>Above-ground endophytic microbial communities from plants in different locations in the United States.</title>
        <authorList>
            <person name="Frank C."/>
        </authorList>
    </citation>
    <scope>NUCLEOTIDE SEQUENCE [LARGE SCALE GENOMIC DNA]</scope>
    <source>
        <strain evidence="1 2">WP4_2_2</strain>
    </source>
</reference>
<dbReference type="Proteomes" id="UP000571554">
    <property type="component" value="Unassembled WGS sequence"/>
</dbReference>
<proteinExistence type="predicted"/>
<dbReference type="Pfam" id="PF05521">
    <property type="entry name" value="Phage_HCP"/>
    <property type="match status" value="1"/>
</dbReference>
<protein>
    <submittedName>
        <fullName evidence="1">SPP1 family predicted phage head-tail adaptor</fullName>
    </submittedName>
</protein>
<dbReference type="NCBIfam" id="TIGR01563">
    <property type="entry name" value="gp16_SPP1"/>
    <property type="match status" value="1"/>
</dbReference>
<gene>
    <name evidence="1" type="ORF">F4827_005070</name>
</gene>
<accession>A0A7W9U1J2</accession>
<sequence length="99" mass="10685">MSLQQRGTQRDAAGQPVASWSEIARPWADIRYLNGKEYATSGTIVSGATASVRIRYRTDVTASMRVVCGATIFNILAVLPDEEGRDHLDLACNTGVNDG</sequence>
<evidence type="ECO:0000313" key="2">
    <source>
        <dbReference type="Proteomes" id="UP000571554"/>
    </source>
</evidence>
<organism evidence="1 2">
    <name type="scientific">Paraburkholderia bannensis</name>
    <dbReference type="NCBI Taxonomy" id="765414"/>
    <lineage>
        <taxon>Bacteria</taxon>
        <taxon>Pseudomonadati</taxon>
        <taxon>Pseudomonadota</taxon>
        <taxon>Betaproteobacteria</taxon>
        <taxon>Burkholderiales</taxon>
        <taxon>Burkholderiaceae</taxon>
        <taxon>Paraburkholderia</taxon>
    </lineage>
</organism>
<name>A0A7W9U1J2_9BURK</name>
<evidence type="ECO:0000313" key="1">
    <source>
        <dbReference type="EMBL" id="MBB6105204.1"/>
    </source>
</evidence>
<dbReference type="RefSeq" id="WP_311674277.1">
    <property type="nucleotide sequence ID" value="NZ_JACHBW010000016.1"/>
</dbReference>
<dbReference type="Gene3D" id="2.40.10.270">
    <property type="entry name" value="Bacteriophage SPP1 head-tail adaptor protein"/>
    <property type="match status" value="1"/>
</dbReference>
<dbReference type="InterPro" id="IPR008767">
    <property type="entry name" value="Phage_SPP1_head-tail_adaptor"/>
</dbReference>
<keyword evidence="2" id="KW-1185">Reference proteome</keyword>
<dbReference type="InterPro" id="IPR038666">
    <property type="entry name" value="SSP1_head-tail_sf"/>
</dbReference>
<dbReference type="EMBL" id="JACHBW010000016">
    <property type="protein sequence ID" value="MBB6105204.1"/>
    <property type="molecule type" value="Genomic_DNA"/>
</dbReference>
<dbReference type="AlphaFoldDB" id="A0A7W9U1J2"/>
<comment type="caution">
    <text evidence="1">The sequence shown here is derived from an EMBL/GenBank/DDBJ whole genome shotgun (WGS) entry which is preliminary data.</text>
</comment>